<evidence type="ECO:0000256" key="5">
    <source>
        <dbReference type="SAM" id="MobiDB-lite"/>
    </source>
</evidence>
<dbReference type="GO" id="GO:0055078">
    <property type="term" value="P:sodium ion homeostasis"/>
    <property type="evidence" value="ECO:0007669"/>
    <property type="project" value="TreeGrafter"/>
</dbReference>
<dbReference type="GO" id="GO:0006884">
    <property type="term" value="P:cell volume homeostasis"/>
    <property type="evidence" value="ECO:0007669"/>
    <property type="project" value="TreeGrafter"/>
</dbReference>
<dbReference type="EMBL" id="CABDUW010000014">
    <property type="protein sequence ID" value="VTJ52119.1"/>
    <property type="molecule type" value="Genomic_DNA"/>
</dbReference>
<dbReference type="InterPro" id="IPR004841">
    <property type="entry name" value="AA-permease/SLC12A_dom"/>
</dbReference>
<dbReference type="PANTHER" id="PTHR11827:SF9">
    <property type="entry name" value="SOLUTE CARRIER FAMILY 12 MEMBER 3"/>
    <property type="match status" value="1"/>
</dbReference>
<evidence type="ECO:0000256" key="1">
    <source>
        <dbReference type="ARBA" id="ARBA00004141"/>
    </source>
</evidence>
<dbReference type="Proteomes" id="UP000335636">
    <property type="component" value="Unassembled WGS sequence"/>
</dbReference>
<dbReference type="GO" id="GO:1990573">
    <property type="term" value="P:potassium ion import across plasma membrane"/>
    <property type="evidence" value="ECO:0007669"/>
    <property type="project" value="TreeGrafter"/>
</dbReference>
<comment type="subcellular location">
    <subcellularLocation>
        <location evidence="1">Membrane</location>
        <topology evidence="1">Multi-pass membrane protein</topology>
    </subcellularLocation>
</comment>
<dbReference type="InterPro" id="IPR004842">
    <property type="entry name" value="SLC12A_fam"/>
</dbReference>
<evidence type="ECO:0000256" key="4">
    <source>
        <dbReference type="ARBA" id="ARBA00023136"/>
    </source>
</evidence>
<dbReference type="GO" id="GO:0008511">
    <property type="term" value="F:sodium:potassium:chloride symporter activity"/>
    <property type="evidence" value="ECO:0007669"/>
    <property type="project" value="TreeGrafter"/>
</dbReference>
<evidence type="ECO:0000256" key="2">
    <source>
        <dbReference type="ARBA" id="ARBA00022692"/>
    </source>
</evidence>
<gene>
    <name evidence="7" type="ORF">MONAX_5E037382</name>
</gene>
<organism evidence="7 8">
    <name type="scientific">Marmota monax</name>
    <name type="common">Woodchuck</name>
    <dbReference type="NCBI Taxonomy" id="9995"/>
    <lineage>
        <taxon>Eukaryota</taxon>
        <taxon>Metazoa</taxon>
        <taxon>Chordata</taxon>
        <taxon>Craniata</taxon>
        <taxon>Vertebrata</taxon>
        <taxon>Euteleostomi</taxon>
        <taxon>Mammalia</taxon>
        <taxon>Eutheria</taxon>
        <taxon>Euarchontoglires</taxon>
        <taxon>Glires</taxon>
        <taxon>Rodentia</taxon>
        <taxon>Sciuromorpha</taxon>
        <taxon>Sciuridae</taxon>
        <taxon>Xerinae</taxon>
        <taxon>Marmotini</taxon>
        <taxon>Marmota</taxon>
    </lineage>
</organism>
<feature type="domain" description="Amino acid permease/ SLC12A" evidence="6">
    <location>
        <begin position="1"/>
        <end position="85"/>
    </location>
</feature>
<protein>
    <recommendedName>
        <fullName evidence="6">Amino acid permease/ SLC12A domain-containing protein</fullName>
    </recommendedName>
</protein>
<dbReference type="Gene3D" id="1.20.1740.10">
    <property type="entry name" value="Amino acid/polyamine transporter I"/>
    <property type="match status" value="1"/>
</dbReference>
<dbReference type="GO" id="GO:0055064">
    <property type="term" value="P:chloride ion homeostasis"/>
    <property type="evidence" value="ECO:0007669"/>
    <property type="project" value="TreeGrafter"/>
</dbReference>
<name>A0A5E4A503_MARMO</name>
<proteinExistence type="predicted"/>
<keyword evidence="4" id="KW-0472">Membrane</keyword>
<keyword evidence="8" id="KW-1185">Reference proteome</keyword>
<dbReference type="PANTHER" id="PTHR11827">
    <property type="entry name" value="SOLUTE CARRIER FAMILY 12, CATION COTRANSPORTERS"/>
    <property type="match status" value="1"/>
</dbReference>
<evidence type="ECO:0000313" key="8">
    <source>
        <dbReference type="Proteomes" id="UP000335636"/>
    </source>
</evidence>
<keyword evidence="3" id="KW-1133">Transmembrane helix</keyword>
<evidence type="ECO:0000256" key="3">
    <source>
        <dbReference type="ARBA" id="ARBA00022989"/>
    </source>
</evidence>
<dbReference type="GO" id="GO:0055075">
    <property type="term" value="P:potassium ion homeostasis"/>
    <property type="evidence" value="ECO:0007669"/>
    <property type="project" value="TreeGrafter"/>
</dbReference>
<reference evidence="7" key="1">
    <citation type="submission" date="2019-04" db="EMBL/GenBank/DDBJ databases">
        <authorList>
            <person name="Alioto T."/>
            <person name="Alioto T."/>
        </authorList>
    </citation>
    <scope>NUCLEOTIDE SEQUENCE [LARGE SCALE GENOMIC DNA]</scope>
</reference>
<sequence>MSMVSGFAPLITAGIFGATLSSALACLVSAAKVFQCLCEDQLYPLIGFFGKGYGKNKEPVRGYLLAYAIAVAFIIIGKSQAWTVSTQRGSLSLLLGVQPGARHTSEPTSAPGEWPPSGLALPGRSPPPPDSEMALTPVSWQLGSPPPEFPGLNEPPGCLWSQATLTGP</sequence>
<keyword evidence="2" id="KW-0812">Transmembrane</keyword>
<accession>A0A5E4A503</accession>
<dbReference type="GO" id="GO:0016324">
    <property type="term" value="C:apical plasma membrane"/>
    <property type="evidence" value="ECO:0007669"/>
    <property type="project" value="TreeGrafter"/>
</dbReference>
<evidence type="ECO:0000313" key="7">
    <source>
        <dbReference type="EMBL" id="VTJ52119.1"/>
    </source>
</evidence>
<dbReference type="Pfam" id="PF00324">
    <property type="entry name" value="AA_permease"/>
    <property type="match status" value="1"/>
</dbReference>
<evidence type="ECO:0000259" key="6">
    <source>
        <dbReference type="Pfam" id="PF00324"/>
    </source>
</evidence>
<feature type="region of interest" description="Disordered" evidence="5">
    <location>
        <begin position="102"/>
        <end position="168"/>
    </location>
</feature>
<comment type="caution">
    <text evidence="7">The sequence shown here is derived from an EMBL/GenBank/DDBJ whole genome shotgun (WGS) entry which is preliminary data.</text>
</comment>
<dbReference type="AlphaFoldDB" id="A0A5E4A503"/>